<dbReference type="InterPro" id="IPR036236">
    <property type="entry name" value="Znf_C2H2_sf"/>
</dbReference>
<gene>
    <name evidence="4" type="ORF">VFH_V096520</name>
</gene>
<dbReference type="Proteomes" id="UP001157006">
    <property type="component" value="Chromosome 5"/>
</dbReference>
<dbReference type="SUPFAM" id="SSF57667">
    <property type="entry name" value="beta-beta-alpha zinc fingers"/>
    <property type="match status" value="1"/>
</dbReference>
<keyword evidence="1" id="KW-0479">Metal-binding</keyword>
<dbReference type="PROSITE" id="PS50157">
    <property type="entry name" value="ZINC_FINGER_C2H2_2"/>
    <property type="match status" value="1"/>
</dbReference>
<evidence type="ECO:0000256" key="2">
    <source>
        <dbReference type="SAM" id="MobiDB-lite"/>
    </source>
</evidence>
<keyword evidence="1" id="KW-0863">Zinc-finger</keyword>
<dbReference type="InterPro" id="IPR013087">
    <property type="entry name" value="Znf_C2H2_type"/>
</dbReference>
<feature type="domain" description="C2H2-type" evidence="3">
    <location>
        <begin position="24"/>
        <end position="51"/>
    </location>
</feature>
<proteinExistence type="predicted"/>
<dbReference type="PROSITE" id="PS00028">
    <property type="entry name" value="ZINC_FINGER_C2H2_1"/>
    <property type="match status" value="1"/>
</dbReference>
<dbReference type="Gene3D" id="3.30.160.60">
    <property type="entry name" value="Classic Zinc Finger"/>
    <property type="match status" value="1"/>
</dbReference>
<name>A0AAV1ATF0_VICFA</name>
<protein>
    <recommendedName>
        <fullName evidence="3">C2H2-type domain-containing protein</fullName>
    </recommendedName>
</protein>
<evidence type="ECO:0000259" key="3">
    <source>
        <dbReference type="PROSITE" id="PS50157"/>
    </source>
</evidence>
<dbReference type="GO" id="GO:0008270">
    <property type="term" value="F:zinc ion binding"/>
    <property type="evidence" value="ECO:0007669"/>
    <property type="project" value="UniProtKB-KW"/>
</dbReference>
<dbReference type="EMBL" id="OX451740">
    <property type="protein sequence ID" value="CAI8613769.1"/>
    <property type="molecule type" value="Genomic_DNA"/>
</dbReference>
<evidence type="ECO:0000313" key="4">
    <source>
        <dbReference type="EMBL" id="CAI8613769.1"/>
    </source>
</evidence>
<accession>A0AAV1ATF0</accession>
<keyword evidence="1" id="KW-0862">Zinc</keyword>
<dbReference type="AlphaFoldDB" id="A0AAV1ATF0"/>
<sequence>MENQNKRKSIMVEEGDSTQKIARYSCAFCEKTYETRQALGGHQRAHKHERDVIYGIKPRSIPHHPRGKLSFSIGACKVDMKNINGWEIPKRDEVKEADHDQNSAKSEFKFVLLSMTNAQINGSGSQQIPRTEIDFGLVSKRNANNDSHDDVKETNSNLID</sequence>
<feature type="region of interest" description="Disordered" evidence="2">
    <location>
        <begin position="141"/>
        <end position="160"/>
    </location>
</feature>
<organism evidence="4 5">
    <name type="scientific">Vicia faba</name>
    <name type="common">Broad bean</name>
    <name type="synonym">Faba vulgaris</name>
    <dbReference type="NCBI Taxonomy" id="3906"/>
    <lineage>
        <taxon>Eukaryota</taxon>
        <taxon>Viridiplantae</taxon>
        <taxon>Streptophyta</taxon>
        <taxon>Embryophyta</taxon>
        <taxon>Tracheophyta</taxon>
        <taxon>Spermatophyta</taxon>
        <taxon>Magnoliopsida</taxon>
        <taxon>eudicotyledons</taxon>
        <taxon>Gunneridae</taxon>
        <taxon>Pentapetalae</taxon>
        <taxon>rosids</taxon>
        <taxon>fabids</taxon>
        <taxon>Fabales</taxon>
        <taxon>Fabaceae</taxon>
        <taxon>Papilionoideae</taxon>
        <taxon>50 kb inversion clade</taxon>
        <taxon>NPAAA clade</taxon>
        <taxon>Hologalegina</taxon>
        <taxon>IRL clade</taxon>
        <taxon>Fabeae</taxon>
        <taxon>Vicia</taxon>
    </lineage>
</organism>
<reference evidence="4 5" key="1">
    <citation type="submission" date="2023-01" db="EMBL/GenBank/DDBJ databases">
        <authorList>
            <person name="Kreplak J."/>
        </authorList>
    </citation>
    <scope>NUCLEOTIDE SEQUENCE [LARGE SCALE GENOMIC DNA]</scope>
</reference>
<evidence type="ECO:0000256" key="1">
    <source>
        <dbReference type="PROSITE-ProRule" id="PRU00042"/>
    </source>
</evidence>
<evidence type="ECO:0000313" key="5">
    <source>
        <dbReference type="Proteomes" id="UP001157006"/>
    </source>
</evidence>
<keyword evidence="5" id="KW-1185">Reference proteome</keyword>